<accession>A0A0E9ULG2</accession>
<dbReference type="EMBL" id="GBXM01042482">
    <property type="protein sequence ID" value="JAH66095.1"/>
    <property type="molecule type" value="Transcribed_RNA"/>
</dbReference>
<name>A0A0E9ULG2_ANGAN</name>
<evidence type="ECO:0000313" key="2">
    <source>
        <dbReference type="EMBL" id="JAH66095.1"/>
    </source>
</evidence>
<reference evidence="2" key="2">
    <citation type="journal article" date="2015" name="Fish Shellfish Immunol.">
        <title>Early steps in the European eel (Anguilla anguilla)-Vibrio vulnificus interaction in the gills: Role of the RtxA13 toxin.</title>
        <authorList>
            <person name="Callol A."/>
            <person name="Pajuelo D."/>
            <person name="Ebbesson L."/>
            <person name="Teles M."/>
            <person name="MacKenzie S."/>
            <person name="Amaro C."/>
        </authorList>
    </citation>
    <scope>NUCLEOTIDE SEQUENCE</scope>
</reference>
<evidence type="ECO:0000256" key="1">
    <source>
        <dbReference type="SAM" id="MobiDB-lite"/>
    </source>
</evidence>
<feature type="region of interest" description="Disordered" evidence="1">
    <location>
        <begin position="1"/>
        <end position="20"/>
    </location>
</feature>
<sequence>MKTGIQSQIRASQSFPAHPG</sequence>
<protein>
    <submittedName>
        <fullName evidence="2">Uncharacterized protein</fullName>
    </submittedName>
</protein>
<proteinExistence type="predicted"/>
<dbReference type="AlphaFoldDB" id="A0A0E9ULG2"/>
<organism evidence="2">
    <name type="scientific">Anguilla anguilla</name>
    <name type="common">European freshwater eel</name>
    <name type="synonym">Muraena anguilla</name>
    <dbReference type="NCBI Taxonomy" id="7936"/>
    <lineage>
        <taxon>Eukaryota</taxon>
        <taxon>Metazoa</taxon>
        <taxon>Chordata</taxon>
        <taxon>Craniata</taxon>
        <taxon>Vertebrata</taxon>
        <taxon>Euteleostomi</taxon>
        <taxon>Actinopterygii</taxon>
        <taxon>Neopterygii</taxon>
        <taxon>Teleostei</taxon>
        <taxon>Anguilliformes</taxon>
        <taxon>Anguillidae</taxon>
        <taxon>Anguilla</taxon>
    </lineage>
</organism>
<reference evidence="2" key="1">
    <citation type="submission" date="2014-11" db="EMBL/GenBank/DDBJ databases">
        <authorList>
            <person name="Amaro Gonzalez C."/>
        </authorList>
    </citation>
    <scope>NUCLEOTIDE SEQUENCE</scope>
</reference>